<feature type="compositionally biased region" description="Basic and acidic residues" evidence="1">
    <location>
        <begin position="62"/>
        <end position="74"/>
    </location>
</feature>
<accession>A0A7J0FE32</accession>
<dbReference type="EMBL" id="BJWL01000011">
    <property type="protein sequence ID" value="GFY96945.1"/>
    <property type="molecule type" value="Genomic_DNA"/>
</dbReference>
<sequence length="103" mass="11335">MEDQRSVNSPRRVLSLSRKRRGILSSPEPGDKADVFGPSGDHGPKPSEVYGFVGAISTVVATDEHSRDPSRFEPTEEGDEQPIEPLSDIGINQINDLMFNDQK</sequence>
<organism evidence="2 3">
    <name type="scientific">Actinidia rufa</name>
    <dbReference type="NCBI Taxonomy" id="165716"/>
    <lineage>
        <taxon>Eukaryota</taxon>
        <taxon>Viridiplantae</taxon>
        <taxon>Streptophyta</taxon>
        <taxon>Embryophyta</taxon>
        <taxon>Tracheophyta</taxon>
        <taxon>Spermatophyta</taxon>
        <taxon>Magnoliopsida</taxon>
        <taxon>eudicotyledons</taxon>
        <taxon>Gunneridae</taxon>
        <taxon>Pentapetalae</taxon>
        <taxon>asterids</taxon>
        <taxon>Ericales</taxon>
        <taxon>Actinidiaceae</taxon>
        <taxon>Actinidia</taxon>
    </lineage>
</organism>
<keyword evidence="2" id="KW-0808">Transferase</keyword>
<evidence type="ECO:0000256" key="1">
    <source>
        <dbReference type="SAM" id="MobiDB-lite"/>
    </source>
</evidence>
<gene>
    <name evidence="2" type="ORF">Acr_11g0012510</name>
</gene>
<dbReference type="OrthoDB" id="690928at2759"/>
<keyword evidence="2" id="KW-0328">Glycosyltransferase</keyword>
<protein>
    <submittedName>
        <fullName evidence="2">Phosphatidylinositol N-acetylglucosaminyltransferase, GPI19/PIG-P subunit</fullName>
    </submittedName>
</protein>
<comment type="caution">
    <text evidence="2">The sequence shown here is derived from an EMBL/GenBank/DDBJ whole genome shotgun (WGS) entry which is preliminary data.</text>
</comment>
<name>A0A7J0FE32_9ERIC</name>
<reference evidence="2 3" key="1">
    <citation type="submission" date="2019-07" db="EMBL/GenBank/DDBJ databases">
        <title>De Novo Assembly of kiwifruit Actinidia rufa.</title>
        <authorList>
            <person name="Sugita-Konishi S."/>
            <person name="Sato K."/>
            <person name="Mori E."/>
            <person name="Abe Y."/>
            <person name="Kisaki G."/>
            <person name="Hamano K."/>
            <person name="Suezawa K."/>
            <person name="Otani M."/>
            <person name="Fukuda T."/>
            <person name="Manabe T."/>
            <person name="Gomi K."/>
            <person name="Tabuchi M."/>
            <person name="Akimitsu K."/>
            <person name="Kataoka I."/>
        </authorList>
    </citation>
    <scope>NUCLEOTIDE SEQUENCE [LARGE SCALE GENOMIC DNA]</scope>
    <source>
        <strain evidence="3">cv. Fuchu</strain>
    </source>
</reference>
<feature type="region of interest" description="Disordered" evidence="1">
    <location>
        <begin position="1"/>
        <end position="45"/>
    </location>
</feature>
<proteinExistence type="predicted"/>
<dbReference type="GO" id="GO:0016757">
    <property type="term" value="F:glycosyltransferase activity"/>
    <property type="evidence" value="ECO:0007669"/>
    <property type="project" value="UniProtKB-KW"/>
</dbReference>
<evidence type="ECO:0000313" key="2">
    <source>
        <dbReference type="EMBL" id="GFY96945.1"/>
    </source>
</evidence>
<dbReference type="PANTHER" id="PTHR47681:SF3">
    <property type="entry name" value="PHOSPHATIDYLINOSITOL N-ACETYLGLUCOSAMINYLTRANSFERASE SUBUNIT P-RELATED"/>
    <property type="match status" value="1"/>
</dbReference>
<dbReference type="AlphaFoldDB" id="A0A7J0FE32"/>
<dbReference type="Proteomes" id="UP000585474">
    <property type="component" value="Unassembled WGS sequence"/>
</dbReference>
<keyword evidence="3" id="KW-1185">Reference proteome</keyword>
<feature type="region of interest" description="Disordered" evidence="1">
    <location>
        <begin position="62"/>
        <end position="87"/>
    </location>
</feature>
<evidence type="ECO:0000313" key="3">
    <source>
        <dbReference type="Proteomes" id="UP000585474"/>
    </source>
</evidence>
<dbReference type="PANTHER" id="PTHR47681">
    <property type="entry name" value="PHOSPHATIDYLINOSITOL N-ACETYLGLUCOSAMINYLTRANSFERASE SUBUNIT P-RELATED"/>
    <property type="match status" value="1"/>
</dbReference>